<sequence>MTQIFTPGRPVRDVTILLLPGFSNLCLATAIEPLRAANELVGERLYRWRLVSPDGASVATSSELAINVSGALAAHRPEDALFVISAAHYASLATRPLLSELRRWARSARCIGGFDTGSHLLAAAGLLEGYSATIHWEELGTFAEGFPGIDVRRDRYVIDRNRVTAGGATTVLDLMLDVIGRQDGMALALAVAGRFIYDPQLPQDGRETEPQHTVPLRLIARKDPALGTAIALMDSHLEDSLPVARIAELSGIGLRDMERRFRRHLGISPGAHYRSLRLAVARRLLEETELGVGEIAARSGFSSASALSRALRQAGWANARNHRRRRW</sequence>
<evidence type="ECO:0000313" key="5">
    <source>
        <dbReference type="Proteomes" id="UP001378188"/>
    </source>
</evidence>
<keyword evidence="1" id="KW-0805">Transcription regulation</keyword>
<dbReference type="EMBL" id="JAZHOF010000001">
    <property type="protein sequence ID" value="MEJ8570166.1"/>
    <property type="molecule type" value="Genomic_DNA"/>
</dbReference>
<dbReference type="Pfam" id="PF12833">
    <property type="entry name" value="HTH_18"/>
    <property type="match status" value="1"/>
</dbReference>
<name>A0AAW9RK87_9HYPH</name>
<dbReference type="Gene3D" id="1.10.10.60">
    <property type="entry name" value="Homeodomain-like"/>
    <property type="match status" value="1"/>
</dbReference>
<reference evidence="4 5" key="1">
    <citation type="submission" date="2024-02" db="EMBL/GenBank/DDBJ databases">
        <title>Genome analysis and characterization of Microbaculum marinisediminis sp. nov., isolated from marine sediment.</title>
        <authorList>
            <person name="Du Z.-J."/>
            <person name="Ye Y.-Q."/>
            <person name="Zhang Z.-R."/>
            <person name="Yuan S.-M."/>
            <person name="Zhang X.-Y."/>
        </authorList>
    </citation>
    <scope>NUCLEOTIDE SEQUENCE [LARGE SCALE GENOMIC DNA]</scope>
    <source>
        <strain evidence="4 5">SDUM1044001</strain>
    </source>
</reference>
<gene>
    <name evidence="4" type="ORF">V3328_01670</name>
</gene>
<dbReference type="GO" id="GO:0003700">
    <property type="term" value="F:DNA-binding transcription factor activity"/>
    <property type="evidence" value="ECO:0007669"/>
    <property type="project" value="InterPro"/>
</dbReference>
<keyword evidence="2" id="KW-0804">Transcription</keyword>
<dbReference type="SUPFAM" id="SSF46689">
    <property type="entry name" value="Homeodomain-like"/>
    <property type="match status" value="2"/>
</dbReference>
<dbReference type="AlphaFoldDB" id="A0AAW9RK87"/>
<protein>
    <submittedName>
        <fullName evidence="4">GlxA family transcriptional regulator</fullName>
    </submittedName>
</protein>
<dbReference type="RefSeq" id="WP_340327903.1">
    <property type="nucleotide sequence ID" value="NZ_JAZHOF010000001.1"/>
</dbReference>
<dbReference type="InterPro" id="IPR052158">
    <property type="entry name" value="INH-QAR"/>
</dbReference>
<dbReference type="Gene3D" id="3.40.50.880">
    <property type="match status" value="1"/>
</dbReference>
<dbReference type="Proteomes" id="UP001378188">
    <property type="component" value="Unassembled WGS sequence"/>
</dbReference>
<dbReference type="PROSITE" id="PS01124">
    <property type="entry name" value="HTH_ARAC_FAMILY_2"/>
    <property type="match status" value="1"/>
</dbReference>
<dbReference type="InterPro" id="IPR009057">
    <property type="entry name" value="Homeodomain-like_sf"/>
</dbReference>
<dbReference type="SUPFAM" id="SSF52317">
    <property type="entry name" value="Class I glutamine amidotransferase-like"/>
    <property type="match status" value="1"/>
</dbReference>
<proteinExistence type="predicted"/>
<evidence type="ECO:0000256" key="2">
    <source>
        <dbReference type="ARBA" id="ARBA00023163"/>
    </source>
</evidence>
<dbReference type="InterPro" id="IPR029062">
    <property type="entry name" value="Class_I_gatase-like"/>
</dbReference>
<dbReference type="SMART" id="SM00342">
    <property type="entry name" value="HTH_ARAC"/>
    <property type="match status" value="1"/>
</dbReference>
<dbReference type="CDD" id="cd03136">
    <property type="entry name" value="GATase1_AraC_ArgR_like"/>
    <property type="match status" value="1"/>
</dbReference>
<keyword evidence="5" id="KW-1185">Reference proteome</keyword>
<dbReference type="InterPro" id="IPR018060">
    <property type="entry name" value="HTH_AraC"/>
</dbReference>
<dbReference type="PANTHER" id="PTHR43130">
    <property type="entry name" value="ARAC-FAMILY TRANSCRIPTIONAL REGULATOR"/>
    <property type="match status" value="1"/>
</dbReference>
<accession>A0AAW9RK87</accession>
<organism evidence="4 5">
    <name type="scientific">Microbaculum marinum</name>
    <dbReference type="NCBI Taxonomy" id="1764581"/>
    <lineage>
        <taxon>Bacteria</taxon>
        <taxon>Pseudomonadati</taxon>
        <taxon>Pseudomonadota</taxon>
        <taxon>Alphaproteobacteria</taxon>
        <taxon>Hyphomicrobiales</taxon>
        <taxon>Tepidamorphaceae</taxon>
        <taxon>Microbaculum</taxon>
    </lineage>
</organism>
<evidence type="ECO:0000313" key="4">
    <source>
        <dbReference type="EMBL" id="MEJ8570166.1"/>
    </source>
</evidence>
<evidence type="ECO:0000256" key="1">
    <source>
        <dbReference type="ARBA" id="ARBA00023015"/>
    </source>
</evidence>
<comment type="caution">
    <text evidence="4">The sequence shown here is derived from an EMBL/GenBank/DDBJ whole genome shotgun (WGS) entry which is preliminary data.</text>
</comment>
<feature type="domain" description="HTH araC/xylS-type" evidence="3">
    <location>
        <begin position="227"/>
        <end position="325"/>
    </location>
</feature>
<evidence type="ECO:0000259" key="3">
    <source>
        <dbReference type="PROSITE" id="PS01124"/>
    </source>
</evidence>
<dbReference type="GO" id="GO:0043565">
    <property type="term" value="F:sequence-specific DNA binding"/>
    <property type="evidence" value="ECO:0007669"/>
    <property type="project" value="InterPro"/>
</dbReference>
<dbReference type="PANTHER" id="PTHR43130:SF3">
    <property type="entry name" value="HTH-TYPE TRANSCRIPTIONAL REGULATOR RV1931C"/>
    <property type="match status" value="1"/>
</dbReference>